<accession>A0A425Y1L1</accession>
<dbReference type="PANTHER" id="PTHR36452:SF1">
    <property type="entry name" value="DUF2461 DOMAIN-CONTAINING PROTEIN"/>
    <property type="match status" value="1"/>
</dbReference>
<sequence length="220" mass="25853">MLPNSIYKYLIDLRKNNNRDWFHANKAQYNQAKKDFELFVELSIQQIKHIDPSVTGNNAKDCVFRIFRDVRFSNDKRPYKTNFGAFIARGGRKSRYGGYYIHIEPEQCFLGGGCYMPEAKILKAIREEIYHHPEEFKSIVENSQFVNHYPELYGEKLKTAPRGYPKDFEHIQLLNYKHYAVSKAISDDIVTSDKFPLAIHEAFEILHPLNQFLNDIIEDL</sequence>
<dbReference type="OrthoDB" id="9794241at2"/>
<dbReference type="NCBIfam" id="TIGR02453">
    <property type="entry name" value="TIGR02453 family protein"/>
    <property type="match status" value="1"/>
</dbReference>
<gene>
    <name evidence="1" type="ORF">DWB61_08760</name>
</gene>
<dbReference type="Pfam" id="PF09365">
    <property type="entry name" value="DUF2461"/>
    <property type="match status" value="1"/>
</dbReference>
<dbReference type="Proteomes" id="UP000285794">
    <property type="component" value="Unassembled WGS sequence"/>
</dbReference>
<evidence type="ECO:0000313" key="2">
    <source>
        <dbReference type="Proteomes" id="UP000285794"/>
    </source>
</evidence>
<dbReference type="EMBL" id="QQWG01000007">
    <property type="protein sequence ID" value="RRG21834.1"/>
    <property type="molecule type" value="Genomic_DNA"/>
</dbReference>
<organism evidence="1 2">
    <name type="scientific">Ancylomarina euxinus</name>
    <dbReference type="NCBI Taxonomy" id="2283627"/>
    <lineage>
        <taxon>Bacteria</taxon>
        <taxon>Pseudomonadati</taxon>
        <taxon>Bacteroidota</taxon>
        <taxon>Bacteroidia</taxon>
        <taxon>Marinilabiliales</taxon>
        <taxon>Marinifilaceae</taxon>
        <taxon>Ancylomarina</taxon>
    </lineage>
</organism>
<reference evidence="1 2" key="1">
    <citation type="submission" date="2018-07" db="EMBL/GenBank/DDBJ databases">
        <title>Draft genome sequence of Ancylomarina sp. M1P.</title>
        <authorList>
            <person name="Yadav S."/>
            <person name="Villanueva L."/>
            <person name="Damste J.S.S."/>
        </authorList>
    </citation>
    <scope>NUCLEOTIDE SEQUENCE [LARGE SCALE GENOMIC DNA]</scope>
    <source>
        <strain evidence="1 2">M1P</strain>
    </source>
</reference>
<comment type="caution">
    <text evidence="1">The sequence shown here is derived from an EMBL/GenBank/DDBJ whole genome shotgun (WGS) entry which is preliminary data.</text>
</comment>
<dbReference type="AlphaFoldDB" id="A0A425Y1L1"/>
<dbReference type="PIRSF" id="PIRSF028451">
    <property type="entry name" value="UCP028451"/>
    <property type="match status" value="1"/>
</dbReference>
<dbReference type="RefSeq" id="WP_125030518.1">
    <property type="nucleotide sequence ID" value="NZ_JAPXVP010000007.1"/>
</dbReference>
<keyword evidence="2" id="KW-1185">Reference proteome</keyword>
<dbReference type="InterPro" id="IPR015996">
    <property type="entry name" value="UCP028451"/>
</dbReference>
<evidence type="ECO:0000313" key="1">
    <source>
        <dbReference type="EMBL" id="RRG21834.1"/>
    </source>
</evidence>
<dbReference type="PANTHER" id="PTHR36452">
    <property type="entry name" value="CHROMOSOME 12, WHOLE GENOME SHOTGUN SEQUENCE"/>
    <property type="match status" value="1"/>
</dbReference>
<name>A0A425Y1L1_9BACT</name>
<dbReference type="InterPro" id="IPR012808">
    <property type="entry name" value="CHP02453"/>
</dbReference>
<protein>
    <submittedName>
        <fullName evidence="1">DUF2461 domain-containing protein</fullName>
    </submittedName>
</protein>
<proteinExistence type="predicted"/>